<feature type="compositionally biased region" description="Pro residues" evidence="1">
    <location>
        <begin position="418"/>
        <end position="428"/>
    </location>
</feature>
<feature type="compositionally biased region" description="Low complexity" evidence="1">
    <location>
        <begin position="644"/>
        <end position="665"/>
    </location>
</feature>
<gene>
    <name evidence="2" type="ORF">PACTADRAFT_77814</name>
</gene>
<keyword evidence="3" id="KW-1185">Reference proteome</keyword>
<feature type="compositionally biased region" description="Polar residues" evidence="1">
    <location>
        <begin position="697"/>
        <end position="717"/>
    </location>
</feature>
<dbReference type="STRING" id="669874.A0A1E4TP60"/>
<feature type="region of interest" description="Disordered" evidence="1">
    <location>
        <begin position="632"/>
        <end position="717"/>
    </location>
</feature>
<feature type="region of interest" description="Disordered" evidence="1">
    <location>
        <begin position="162"/>
        <end position="184"/>
    </location>
</feature>
<proteinExistence type="predicted"/>
<evidence type="ECO:0000313" key="2">
    <source>
        <dbReference type="EMBL" id="ODV93502.1"/>
    </source>
</evidence>
<feature type="compositionally biased region" description="Low complexity" evidence="1">
    <location>
        <begin position="340"/>
        <end position="352"/>
    </location>
</feature>
<evidence type="ECO:0000313" key="3">
    <source>
        <dbReference type="Proteomes" id="UP000094236"/>
    </source>
</evidence>
<dbReference type="Proteomes" id="UP000094236">
    <property type="component" value="Unassembled WGS sequence"/>
</dbReference>
<feature type="compositionally biased region" description="Acidic residues" evidence="1">
    <location>
        <begin position="457"/>
        <end position="468"/>
    </location>
</feature>
<evidence type="ECO:0008006" key="4">
    <source>
        <dbReference type="Google" id="ProtNLM"/>
    </source>
</evidence>
<feature type="compositionally biased region" description="Polar residues" evidence="1">
    <location>
        <begin position="54"/>
        <end position="64"/>
    </location>
</feature>
<feature type="region of interest" description="Disordered" evidence="1">
    <location>
        <begin position="15"/>
        <end position="64"/>
    </location>
</feature>
<organism evidence="2 3">
    <name type="scientific">Pachysolen tannophilus NRRL Y-2460</name>
    <dbReference type="NCBI Taxonomy" id="669874"/>
    <lineage>
        <taxon>Eukaryota</taxon>
        <taxon>Fungi</taxon>
        <taxon>Dikarya</taxon>
        <taxon>Ascomycota</taxon>
        <taxon>Saccharomycotina</taxon>
        <taxon>Pichiomycetes</taxon>
        <taxon>Pachysolenaceae</taxon>
        <taxon>Pachysolen</taxon>
    </lineage>
</organism>
<feature type="compositionally biased region" description="Polar residues" evidence="1">
    <location>
        <begin position="369"/>
        <end position="381"/>
    </location>
</feature>
<dbReference type="OrthoDB" id="5576775at2759"/>
<feature type="region of interest" description="Disordered" evidence="1">
    <location>
        <begin position="198"/>
        <end position="483"/>
    </location>
</feature>
<protein>
    <recommendedName>
        <fullName evidence="4">Hpc2-related domain-containing protein</fullName>
    </recommendedName>
</protein>
<feature type="compositionally biased region" description="Basic and acidic residues" evidence="1">
    <location>
        <begin position="238"/>
        <end position="249"/>
    </location>
</feature>
<feature type="compositionally biased region" description="Polar residues" evidence="1">
    <location>
        <begin position="261"/>
        <end position="270"/>
    </location>
</feature>
<feature type="compositionally biased region" description="Low complexity" evidence="1">
    <location>
        <begin position="675"/>
        <end position="687"/>
    </location>
</feature>
<name>A0A1E4TP60_PACTA</name>
<feature type="compositionally biased region" description="Low complexity" evidence="1">
    <location>
        <begin position="208"/>
        <end position="236"/>
    </location>
</feature>
<feature type="compositionally biased region" description="Low complexity" evidence="1">
    <location>
        <begin position="15"/>
        <end position="24"/>
    </location>
</feature>
<evidence type="ECO:0000256" key="1">
    <source>
        <dbReference type="SAM" id="MobiDB-lite"/>
    </source>
</evidence>
<reference evidence="3" key="1">
    <citation type="submission" date="2016-05" db="EMBL/GenBank/DDBJ databases">
        <title>Comparative genomics of biotechnologically important yeasts.</title>
        <authorList>
            <consortium name="DOE Joint Genome Institute"/>
            <person name="Riley R."/>
            <person name="Haridas S."/>
            <person name="Wolfe K.H."/>
            <person name="Lopes M.R."/>
            <person name="Hittinger C.T."/>
            <person name="Goker M."/>
            <person name="Salamov A."/>
            <person name="Wisecaver J."/>
            <person name="Long T.M."/>
            <person name="Aerts A.L."/>
            <person name="Barry K."/>
            <person name="Choi C."/>
            <person name="Clum A."/>
            <person name="Coughlan A.Y."/>
            <person name="Deshpande S."/>
            <person name="Douglass A.P."/>
            <person name="Hanson S.J."/>
            <person name="Klenk H.-P."/>
            <person name="Labutti K."/>
            <person name="Lapidus A."/>
            <person name="Lindquist E."/>
            <person name="Lipzen A."/>
            <person name="Meier-Kolthoff J.P."/>
            <person name="Ohm R.A."/>
            <person name="Otillar R.P."/>
            <person name="Pangilinan J."/>
            <person name="Peng Y."/>
            <person name="Rokas A."/>
            <person name="Rosa C.A."/>
            <person name="Scheuner C."/>
            <person name="Sibirny A.A."/>
            <person name="Slot J.C."/>
            <person name="Stielow J.B."/>
            <person name="Sun H."/>
            <person name="Kurtzman C.P."/>
            <person name="Blackwell M."/>
            <person name="Grigoriev I.V."/>
            <person name="Jeffries T.W."/>
        </authorList>
    </citation>
    <scope>NUCLEOTIDE SEQUENCE [LARGE SCALE GENOMIC DNA]</scope>
    <source>
        <strain evidence="3">NRRL Y-2460</strain>
    </source>
</reference>
<feature type="compositionally biased region" description="Acidic residues" evidence="1">
    <location>
        <begin position="535"/>
        <end position="551"/>
    </location>
</feature>
<dbReference type="EMBL" id="KV454018">
    <property type="protein sequence ID" value="ODV93502.1"/>
    <property type="molecule type" value="Genomic_DNA"/>
</dbReference>
<feature type="region of interest" description="Disordered" evidence="1">
    <location>
        <begin position="535"/>
        <end position="578"/>
    </location>
</feature>
<feature type="compositionally biased region" description="Basic residues" evidence="1">
    <location>
        <begin position="404"/>
        <end position="413"/>
    </location>
</feature>
<feature type="compositionally biased region" description="Basic and acidic residues" evidence="1">
    <location>
        <begin position="557"/>
        <end position="578"/>
    </location>
</feature>
<feature type="compositionally biased region" description="Basic and acidic residues" evidence="1">
    <location>
        <begin position="316"/>
        <end position="337"/>
    </location>
</feature>
<accession>A0A1E4TP60</accession>
<dbReference type="AlphaFoldDB" id="A0A1E4TP60"/>
<feature type="compositionally biased region" description="Polar residues" evidence="1">
    <location>
        <begin position="25"/>
        <end position="37"/>
    </location>
</feature>
<sequence length="717" mass="77700">MSDQKNISVVSLLTSNNSNLTSNNGQSVEGNSQNPRWNSGNNNSNGNGNGNGSMSPATVNTTPSSTYHGNFYNPINDTVTPSPAPMPVSLPAPVLGSTANNIGESVSGRKQTVVKNKNNEIVVLDDDTSVNSEDDLIIVSESGTPNGGKRTIAVPAKLKQGTQLDSTSKNIGIGSESSDRAIGAKSTRVSLTSLMNSDEDAIKHTNNKPKTTATKNSTTTKTTTSTGSTSAALKKSSTSKDTKEKDQKTTRRPRKRKEVQSQDQNLNNTIIIDGKPVVVGGNTKSAPNKINDESIAPPPKKKTKIDTKPKSTTPLIKKDAKNIKDSKDSKDSKELKENITTSSSTTGSVHTTIPTPVAPSLTASKKDYNASSKNNTQQAHPKTSSVTSSKVKKNDSPLNIPSKAIKRGPKPKNSKPIVAPPLPPPTPEAPVSKPIITLPPPKLSDISKSPSKKMNTEEDFEKDEEVDPLDPLASKKKKSLEQKVEEPIVSLNIPLTSADQPPGSAQLVFNVMKLCEDKYGWKAMHPNAKYAMDDLNEEEEDDDIEEVENDDAAPIYDNKEKEKENEKENEKVKPKRKELSFEARMNRKIGKYDYEDPFIDDAELLWDKQNVSTKDGFFVYYGPLIEEGQNARIEKLDNNKRSNNHQANHSHSSSNKPNSGSSVSVQRKKPTSSVNNNGNNSNNSGNNRPKLLPLQPKSRTTTPISNGHQSVSSTPKA</sequence>